<evidence type="ECO:0000313" key="2">
    <source>
        <dbReference type="Proteomes" id="UP000772434"/>
    </source>
</evidence>
<proteinExistence type="predicted"/>
<protein>
    <submittedName>
        <fullName evidence="1">Uncharacterized protein</fullName>
    </submittedName>
</protein>
<keyword evidence="2" id="KW-1185">Reference proteome</keyword>
<dbReference type="AlphaFoldDB" id="A0A9P5PFB2"/>
<gene>
    <name evidence="1" type="ORF">BDP27DRAFT_1368909</name>
</gene>
<sequence length="464" mass="50622">MAPIRAYHLPADSASAIDTSHQVNFEKLNALGWTITSVGGGHDEIEQAGRKLAEELGFPVTQEGCIVPFHYDLPKNGPTVAPEMVALLTKLVEVDNSDICLSNGVLVAISSGSRYFDVEDVTTGGWIRIHCVTGMLVRIPAAAKYRLAFDEQNREATGIAFFKETVSNHGLLVKEEIDNHPARQAYLKEALEFIDIVNVRGSYQILVSLFLRSGVDELIRVLQHPGILDLTWLPIVAATKDASIRAYYLPTESASAIDASHPASVEQLSALGWNISSVGGSPDEITQAGQKLAQELGFPVTQEGCIAPFDFDIEKNAAKLAPEMAALLMKVAEVKNRDLCYVNGVVIAVTSGNPDLDVETLLLPVGFASLLMLGRSLLHQQEQSSVFLSMSRPRGQPELRSTKPTAQNSEIWEKVLTNVKQTERSEDHHCGRDLDGQMIPGYIPPRALEFIVNITVRGNYQNAA</sequence>
<organism evidence="1 2">
    <name type="scientific">Rhodocollybia butyracea</name>
    <dbReference type="NCBI Taxonomy" id="206335"/>
    <lineage>
        <taxon>Eukaryota</taxon>
        <taxon>Fungi</taxon>
        <taxon>Dikarya</taxon>
        <taxon>Basidiomycota</taxon>
        <taxon>Agaricomycotina</taxon>
        <taxon>Agaricomycetes</taxon>
        <taxon>Agaricomycetidae</taxon>
        <taxon>Agaricales</taxon>
        <taxon>Marasmiineae</taxon>
        <taxon>Omphalotaceae</taxon>
        <taxon>Rhodocollybia</taxon>
    </lineage>
</organism>
<dbReference type="Proteomes" id="UP000772434">
    <property type="component" value="Unassembled WGS sequence"/>
</dbReference>
<accession>A0A9P5PFB2</accession>
<evidence type="ECO:0000313" key="1">
    <source>
        <dbReference type="EMBL" id="KAF9062321.1"/>
    </source>
</evidence>
<name>A0A9P5PFB2_9AGAR</name>
<reference evidence="1" key="1">
    <citation type="submission" date="2020-11" db="EMBL/GenBank/DDBJ databases">
        <authorList>
            <consortium name="DOE Joint Genome Institute"/>
            <person name="Ahrendt S."/>
            <person name="Riley R."/>
            <person name="Andreopoulos W."/>
            <person name="Labutti K."/>
            <person name="Pangilinan J."/>
            <person name="Ruiz-Duenas F.J."/>
            <person name="Barrasa J.M."/>
            <person name="Sanchez-Garcia M."/>
            <person name="Camarero S."/>
            <person name="Miyauchi S."/>
            <person name="Serrano A."/>
            <person name="Linde D."/>
            <person name="Babiker R."/>
            <person name="Drula E."/>
            <person name="Ayuso-Fernandez I."/>
            <person name="Pacheco R."/>
            <person name="Padilla G."/>
            <person name="Ferreira P."/>
            <person name="Barriuso J."/>
            <person name="Kellner H."/>
            <person name="Castanera R."/>
            <person name="Alfaro M."/>
            <person name="Ramirez L."/>
            <person name="Pisabarro A.G."/>
            <person name="Kuo A."/>
            <person name="Tritt A."/>
            <person name="Lipzen A."/>
            <person name="He G."/>
            <person name="Yan M."/>
            <person name="Ng V."/>
            <person name="Cullen D."/>
            <person name="Martin F."/>
            <person name="Rosso M.-N."/>
            <person name="Henrissat B."/>
            <person name="Hibbett D."/>
            <person name="Martinez A.T."/>
            <person name="Grigoriev I.V."/>
        </authorList>
    </citation>
    <scope>NUCLEOTIDE SEQUENCE</scope>
    <source>
        <strain evidence="1">AH 40177</strain>
    </source>
</reference>
<dbReference type="InterPro" id="IPR014710">
    <property type="entry name" value="RmlC-like_jellyroll"/>
</dbReference>
<dbReference type="Gene3D" id="2.60.120.10">
    <property type="entry name" value="Jelly Rolls"/>
    <property type="match status" value="1"/>
</dbReference>
<dbReference type="EMBL" id="JADNRY010000175">
    <property type="protein sequence ID" value="KAF9062321.1"/>
    <property type="molecule type" value="Genomic_DNA"/>
</dbReference>
<comment type="caution">
    <text evidence="1">The sequence shown here is derived from an EMBL/GenBank/DDBJ whole genome shotgun (WGS) entry which is preliminary data.</text>
</comment>